<feature type="domain" description="SHSP" evidence="3">
    <location>
        <begin position="25"/>
        <end position="140"/>
    </location>
</feature>
<dbReference type="EMBL" id="CP034726">
    <property type="protein sequence ID" value="QBP19050.1"/>
    <property type="molecule type" value="Genomic_DNA"/>
</dbReference>
<keyword evidence="5" id="KW-1185">Reference proteome</keyword>
<dbReference type="OrthoDB" id="9811615at2"/>
<dbReference type="PANTHER" id="PTHR11527">
    <property type="entry name" value="HEAT-SHOCK PROTEIN 20 FAMILY MEMBER"/>
    <property type="match status" value="1"/>
</dbReference>
<name>A0A4P6ZPJ3_9LACO</name>
<accession>A0A4P6ZPJ3</accession>
<evidence type="ECO:0000313" key="4">
    <source>
        <dbReference type="EMBL" id="QBP19050.1"/>
    </source>
</evidence>
<evidence type="ECO:0000256" key="1">
    <source>
        <dbReference type="PROSITE-ProRule" id="PRU00285"/>
    </source>
</evidence>
<evidence type="ECO:0000259" key="3">
    <source>
        <dbReference type="PROSITE" id="PS01031"/>
    </source>
</evidence>
<evidence type="ECO:0000256" key="2">
    <source>
        <dbReference type="RuleBase" id="RU003616"/>
    </source>
</evidence>
<dbReference type="InterPro" id="IPR031107">
    <property type="entry name" value="Small_HSP"/>
</dbReference>
<sequence length="140" mass="16113">MTNFDDDFDLGSMNDFFGDLDKSFFNAMPKMNPMKTDVTENKKNYQVTAELPGFKKNQIHMDYRHNTLRIHAVHNVSRNVKNNKGKVLRSERSMSNVNRAFYLPNVKFNKISASYDGGLLKVTLPKAAKKIDNSHRISIK</sequence>
<dbReference type="Gene3D" id="2.60.40.790">
    <property type="match status" value="1"/>
</dbReference>
<evidence type="ECO:0000313" key="5">
    <source>
        <dbReference type="Proteomes" id="UP000294321"/>
    </source>
</evidence>
<dbReference type="Proteomes" id="UP000294321">
    <property type="component" value="Chromosome"/>
</dbReference>
<dbReference type="PROSITE" id="PS01031">
    <property type="entry name" value="SHSP"/>
    <property type="match status" value="1"/>
</dbReference>
<gene>
    <name evidence="4" type="ORF">ELX58_07520</name>
</gene>
<proteinExistence type="inferred from homology"/>
<protein>
    <submittedName>
        <fullName evidence="4">Hsp20/alpha crystallin family protein</fullName>
    </submittedName>
</protein>
<dbReference type="InterPro" id="IPR002068">
    <property type="entry name" value="A-crystallin/Hsp20_dom"/>
</dbReference>
<dbReference type="CDD" id="cd06471">
    <property type="entry name" value="ACD_LpsHSP_like"/>
    <property type="match status" value="1"/>
</dbReference>
<organism evidence="4 5">
    <name type="scientific">Acetilactobacillus jinshanensis</name>
    <dbReference type="NCBI Taxonomy" id="1720083"/>
    <lineage>
        <taxon>Bacteria</taxon>
        <taxon>Bacillati</taxon>
        <taxon>Bacillota</taxon>
        <taxon>Bacilli</taxon>
        <taxon>Lactobacillales</taxon>
        <taxon>Lactobacillaceae</taxon>
        <taxon>Acetilactobacillus</taxon>
    </lineage>
</organism>
<dbReference type="InterPro" id="IPR008978">
    <property type="entry name" value="HSP20-like_chaperone"/>
</dbReference>
<dbReference type="AlphaFoldDB" id="A0A4P6ZPJ3"/>
<dbReference type="KEGG" id="lji:ELX58_07520"/>
<dbReference type="Pfam" id="PF00011">
    <property type="entry name" value="HSP20"/>
    <property type="match status" value="1"/>
</dbReference>
<reference evidence="5" key="1">
    <citation type="submission" date="2018-12" db="EMBL/GenBank/DDBJ databases">
        <title>A new species of lactobacillus.</title>
        <authorList>
            <person name="Jian Y."/>
            <person name="Xin L."/>
            <person name="Hong Z.J."/>
            <person name="Ming L.Z."/>
            <person name="Hong X.Z."/>
        </authorList>
    </citation>
    <scope>NUCLEOTIDE SEQUENCE [LARGE SCALE GENOMIC DNA]</scope>
    <source>
        <strain evidence="5">HSLZ-75</strain>
    </source>
</reference>
<comment type="similarity">
    <text evidence="1 2">Belongs to the small heat shock protein (HSP20) family.</text>
</comment>
<dbReference type="SUPFAM" id="SSF49764">
    <property type="entry name" value="HSP20-like chaperones"/>
    <property type="match status" value="1"/>
</dbReference>